<sequence>MKQLITCNSCSKNVNCLTLMALLFLTYSLKPGLSEGNDGGSLPTWMVVFPSPQPCYSLHLEGAEGCGGKGYVDPSVLFSKLLILRTASSQQPIASETGLSLWLAFLAL</sequence>
<protein>
    <submittedName>
        <fullName evidence="2">Uncharacterized protein</fullName>
    </submittedName>
</protein>
<dbReference type="EMBL" id="BGPR01003378">
    <property type="protein sequence ID" value="GBM87400.1"/>
    <property type="molecule type" value="Genomic_DNA"/>
</dbReference>
<evidence type="ECO:0000256" key="1">
    <source>
        <dbReference type="SAM" id="SignalP"/>
    </source>
</evidence>
<gene>
    <name evidence="2" type="ORF">AVEN_168647_1</name>
</gene>
<keyword evidence="3" id="KW-1185">Reference proteome</keyword>
<evidence type="ECO:0000313" key="3">
    <source>
        <dbReference type="Proteomes" id="UP000499080"/>
    </source>
</evidence>
<keyword evidence="1" id="KW-0732">Signal</keyword>
<accession>A0A4Y2JBH9</accession>
<dbReference type="AlphaFoldDB" id="A0A4Y2JBH9"/>
<reference evidence="2 3" key="1">
    <citation type="journal article" date="2019" name="Sci. Rep.">
        <title>Orb-weaving spider Araneus ventricosus genome elucidates the spidroin gene catalogue.</title>
        <authorList>
            <person name="Kono N."/>
            <person name="Nakamura H."/>
            <person name="Ohtoshi R."/>
            <person name="Moran D.A.P."/>
            <person name="Shinohara A."/>
            <person name="Yoshida Y."/>
            <person name="Fujiwara M."/>
            <person name="Mori M."/>
            <person name="Tomita M."/>
            <person name="Arakawa K."/>
        </authorList>
    </citation>
    <scope>NUCLEOTIDE SEQUENCE [LARGE SCALE GENOMIC DNA]</scope>
</reference>
<evidence type="ECO:0000313" key="2">
    <source>
        <dbReference type="EMBL" id="GBM87400.1"/>
    </source>
</evidence>
<organism evidence="2 3">
    <name type="scientific">Araneus ventricosus</name>
    <name type="common">Orbweaver spider</name>
    <name type="synonym">Epeira ventricosa</name>
    <dbReference type="NCBI Taxonomy" id="182803"/>
    <lineage>
        <taxon>Eukaryota</taxon>
        <taxon>Metazoa</taxon>
        <taxon>Ecdysozoa</taxon>
        <taxon>Arthropoda</taxon>
        <taxon>Chelicerata</taxon>
        <taxon>Arachnida</taxon>
        <taxon>Araneae</taxon>
        <taxon>Araneomorphae</taxon>
        <taxon>Entelegynae</taxon>
        <taxon>Araneoidea</taxon>
        <taxon>Araneidae</taxon>
        <taxon>Araneus</taxon>
    </lineage>
</organism>
<dbReference type="Proteomes" id="UP000499080">
    <property type="component" value="Unassembled WGS sequence"/>
</dbReference>
<feature type="signal peptide" evidence="1">
    <location>
        <begin position="1"/>
        <end position="34"/>
    </location>
</feature>
<proteinExistence type="predicted"/>
<comment type="caution">
    <text evidence="2">The sequence shown here is derived from an EMBL/GenBank/DDBJ whole genome shotgun (WGS) entry which is preliminary data.</text>
</comment>
<name>A0A4Y2JBH9_ARAVE</name>
<feature type="chain" id="PRO_5021300090" evidence="1">
    <location>
        <begin position="35"/>
        <end position="108"/>
    </location>
</feature>